<dbReference type="STRING" id="53468.A0A0R3UNK5"/>
<dbReference type="GO" id="GO:0012505">
    <property type="term" value="C:endomembrane system"/>
    <property type="evidence" value="ECO:0007669"/>
    <property type="project" value="UniProtKB-SubCell"/>
</dbReference>
<evidence type="ECO:0000259" key="13">
    <source>
        <dbReference type="PROSITE" id="PS50089"/>
    </source>
</evidence>
<feature type="compositionally biased region" description="Polar residues" evidence="11">
    <location>
        <begin position="58"/>
        <end position="67"/>
    </location>
</feature>
<keyword evidence="7 12" id="KW-0472">Membrane</keyword>
<evidence type="ECO:0000256" key="5">
    <source>
        <dbReference type="ARBA" id="ARBA00022833"/>
    </source>
</evidence>
<evidence type="ECO:0000256" key="1">
    <source>
        <dbReference type="ARBA" id="ARBA00004127"/>
    </source>
</evidence>
<dbReference type="EMBL" id="UXSR01005709">
    <property type="protein sequence ID" value="VDD83380.1"/>
    <property type="molecule type" value="Genomic_DNA"/>
</dbReference>
<accession>A0A0R3UNK5</accession>
<dbReference type="Pfam" id="PF06803">
    <property type="entry name" value="DUF1232"/>
    <property type="match status" value="1"/>
</dbReference>
<dbReference type="GO" id="GO:0016567">
    <property type="term" value="P:protein ubiquitination"/>
    <property type="evidence" value="ECO:0007669"/>
    <property type="project" value="UniProtKB-UniPathway"/>
</dbReference>
<evidence type="ECO:0000256" key="2">
    <source>
        <dbReference type="ARBA" id="ARBA00014068"/>
    </source>
</evidence>
<reference evidence="14 15" key="1">
    <citation type="submission" date="2018-10" db="EMBL/GenBank/DDBJ databases">
        <authorList>
            <consortium name="Pathogen Informatics"/>
        </authorList>
    </citation>
    <scope>NUCLEOTIDE SEQUENCE [LARGE SCALE GENOMIC DNA]</scope>
</reference>
<dbReference type="AlphaFoldDB" id="A0A0R3UNK5"/>
<dbReference type="GO" id="GO:0008270">
    <property type="term" value="F:zinc ion binding"/>
    <property type="evidence" value="ECO:0007669"/>
    <property type="project" value="UniProtKB-KW"/>
</dbReference>
<dbReference type="PANTHER" id="PTHR22894:SF5">
    <property type="entry name" value="RING-TYPE DOMAIN-CONTAINING PROTEIN"/>
    <property type="match status" value="1"/>
</dbReference>
<reference evidence="16" key="2">
    <citation type="submission" date="2019-11" db="UniProtKB">
        <authorList>
            <consortium name="WormBaseParasite"/>
        </authorList>
    </citation>
    <scope>IDENTIFICATION</scope>
</reference>
<evidence type="ECO:0000256" key="6">
    <source>
        <dbReference type="ARBA" id="ARBA00022989"/>
    </source>
</evidence>
<evidence type="ECO:0000313" key="16">
    <source>
        <dbReference type="WBParaSite" id="MCU_008674-RA"/>
    </source>
</evidence>
<dbReference type="GO" id="GO:0061630">
    <property type="term" value="F:ubiquitin protein ligase activity"/>
    <property type="evidence" value="ECO:0007669"/>
    <property type="project" value="InterPro"/>
</dbReference>
<evidence type="ECO:0000256" key="7">
    <source>
        <dbReference type="ARBA" id="ARBA00023136"/>
    </source>
</evidence>
<feature type="transmembrane region" description="Helical" evidence="12">
    <location>
        <begin position="222"/>
        <end position="244"/>
    </location>
</feature>
<keyword evidence="15" id="KW-1185">Reference proteome</keyword>
<dbReference type="InterPro" id="IPR001841">
    <property type="entry name" value="Znf_RING"/>
</dbReference>
<dbReference type="WBParaSite" id="MCU_008674-RA">
    <property type="protein sequence ID" value="MCU_008674-RA"/>
    <property type="gene ID" value="MCU_008674"/>
</dbReference>
<proteinExistence type="predicted"/>
<dbReference type="SUPFAM" id="SSF57850">
    <property type="entry name" value="RING/U-box"/>
    <property type="match status" value="1"/>
</dbReference>
<dbReference type="PANTHER" id="PTHR22894">
    <property type="entry name" value="RING-TYPE DOMAIN-CONTAINING PROTEIN"/>
    <property type="match status" value="1"/>
</dbReference>
<keyword evidence="4 10" id="KW-0479">Metal-binding</keyword>
<dbReference type="Gene3D" id="3.30.40.10">
    <property type="entry name" value="Zinc/RING finger domain, C3HC4 (zinc finger)"/>
    <property type="match status" value="1"/>
</dbReference>
<feature type="transmembrane region" description="Helical" evidence="12">
    <location>
        <begin position="12"/>
        <end position="30"/>
    </location>
</feature>
<evidence type="ECO:0000256" key="3">
    <source>
        <dbReference type="ARBA" id="ARBA00022692"/>
    </source>
</evidence>
<comment type="subcellular location">
    <subcellularLocation>
        <location evidence="1">Endomembrane system</location>
        <topology evidence="1">Multi-pass membrane protein</topology>
    </subcellularLocation>
</comment>
<gene>
    <name evidence="14" type="ORF">MCOS_LOCUS9383</name>
</gene>
<dbReference type="InterPro" id="IPR010652">
    <property type="entry name" value="DUF1232"/>
</dbReference>
<evidence type="ECO:0000256" key="11">
    <source>
        <dbReference type="SAM" id="MobiDB-lite"/>
    </source>
</evidence>
<feature type="domain" description="RING-type" evidence="13">
    <location>
        <begin position="79"/>
        <end position="122"/>
    </location>
</feature>
<dbReference type="SMART" id="SM00184">
    <property type="entry name" value="RING"/>
    <property type="match status" value="1"/>
</dbReference>
<evidence type="ECO:0000256" key="9">
    <source>
        <dbReference type="ARBA" id="ARBA00031107"/>
    </source>
</evidence>
<dbReference type="UniPathway" id="UPA00143"/>
<sequence>MEVIPGLDNSISLTLAMSGILIAVFVQAVIHRLVQCSRTPQIHPDNEQAVNEVRQSRAPRNSSSADATTPDGARAPDVCPICLEGITFGIETNCRHQFCGSCFCAYWQHTSPLAQPNCPVCRGQLRFLVKCFTPEEIQADATQERSDVESQIALFNRRYSGNPVSFLDQLRDLPALMRYGVRALLDGDGISCLLRLRLIVLSLFVFFYVVSPLDIFPESVVGAFGLLDDCLVCVVFFIYMAALFRGRLAANS</sequence>
<keyword evidence="5" id="KW-0862">Zinc</keyword>
<evidence type="ECO:0000256" key="12">
    <source>
        <dbReference type="SAM" id="Phobius"/>
    </source>
</evidence>
<keyword evidence="4 10" id="KW-0863">Zinc-finger</keyword>
<evidence type="ECO:0000256" key="4">
    <source>
        <dbReference type="ARBA" id="ARBA00022771"/>
    </source>
</evidence>
<name>A0A0R3UNK5_MESCO</name>
<dbReference type="InterPro" id="IPR038896">
    <property type="entry name" value="RNF170"/>
</dbReference>
<evidence type="ECO:0000256" key="10">
    <source>
        <dbReference type="PROSITE-ProRule" id="PRU00175"/>
    </source>
</evidence>
<evidence type="ECO:0000256" key="8">
    <source>
        <dbReference type="ARBA" id="ARBA00030110"/>
    </source>
</evidence>
<keyword evidence="6 12" id="KW-1133">Transmembrane helix</keyword>
<keyword evidence="3 12" id="KW-0812">Transmembrane</keyword>
<feature type="transmembrane region" description="Helical" evidence="12">
    <location>
        <begin position="192"/>
        <end position="210"/>
    </location>
</feature>
<dbReference type="Proteomes" id="UP000267029">
    <property type="component" value="Unassembled WGS sequence"/>
</dbReference>
<protein>
    <recommendedName>
        <fullName evidence="2">E3 ubiquitin-protein ligase RNF170</fullName>
    </recommendedName>
    <alternativeName>
        <fullName evidence="9">RING finger protein 170</fullName>
    </alternativeName>
    <alternativeName>
        <fullName evidence="8">RING-type E3 ubiquitin transferase RNF170</fullName>
    </alternativeName>
</protein>
<organism evidence="14 15">
    <name type="scientific">Mesocestoides corti</name>
    <name type="common">Flatworm</name>
    <dbReference type="NCBI Taxonomy" id="53468"/>
    <lineage>
        <taxon>Eukaryota</taxon>
        <taxon>Metazoa</taxon>
        <taxon>Spiralia</taxon>
        <taxon>Lophotrochozoa</taxon>
        <taxon>Platyhelminthes</taxon>
        <taxon>Cestoda</taxon>
        <taxon>Eucestoda</taxon>
        <taxon>Cyclophyllidea</taxon>
        <taxon>Mesocestoididae</taxon>
        <taxon>Mesocestoides</taxon>
    </lineage>
</organism>
<evidence type="ECO:0000313" key="14">
    <source>
        <dbReference type="EMBL" id="VDD83380.1"/>
    </source>
</evidence>
<evidence type="ECO:0000313" key="15">
    <source>
        <dbReference type="Proteomes" id="UP000267029"/>
    </source>
</evidence>
<feature type="region of interest" description="Disordered" evidence="11">
    <location>
        <begin position="45"/>
        <end position="72"/>
    </location>
</feature>
<dbReference type="OrthoDB" id="9049620at2759"/>
<dbReference type="PROSITE" id="PS50089">
    <property type="entry name" value="ZF_RING_2"/>
    <property type="match status" value="1"/>
</dbReference>
<dbReference type="InterPro" id="IPR013083">
    <property type="entry name" value="Znf_RING/FYVE/PHD"/>
</dbReference>